<proteinExistence type="predicted"/>
<name>A0A397DI27_APHAT</name>
<dbReference type="EMBL" id="QUTD01004935">
    <property type="protein sequence ID" value="RHY65208.1"/>
    <property type="molecule type" value="Genomic_DNA"/>
</dbReference>
<organism evidence="2 3">
    <name type="scientific">Aphanomyces astaci</name>
    <name type="common">Crayfish plague agent</name>
    <dbReference type="NCBI Taxonomy" id="112090"/>
    <lineage>
        <taxon>Eukaryota</taxon>
        <taxon>Sar</taxon>
        <taxon>Stramenopiles</taxon>
        <taxon>Oomycota</taxon>
        <taxon>Saprolegniomycetes</taxon>
        <taxon>Saprolegniales</taxon>
        <taxon>Verrucalvaceae</taxon>
        <taxon>Aphanomyces</taxon>
    </lineage>
</organism>
<feature type="compositionally biased region" description="Polar residues" evidence="1">
    <location>
        <begin position="46"/>
        <end position="64"/>
    </location>
</feature>
<gene>
    <name evidence="2" type="ORF">DYB30_001014</name>
</gene>
<evidence type="ECO:0000256" key="1">
    <source>
        <dbReference type="SAM" id="MobiDB-lite"/>
    </source>
</evidence>
<protein>
    <submittedName>
        <fullName evidence="2">Uncharacterized protein</fullName>
    </submittedName>
</protein>
<feature type="region of interest" description="Disordered" evidence="1">
    <location>
        <begin position="45"/>
        <end position="64"/>
    </location>
</feature>
<reference evidence="2 3" key="1">
    <citation type="submission" date="2018-08" db="EMBL/GenBank/DDBJ databases">
        <title>Aphanomyces genome sequencing and annotation.</title>
        <authorList>
            <person name="Minardi D."/>
            <person name="Oidtmann B."/>
            <person name="Van Der Giezen M."/>
            <person name="Studholme D.J."/>
        </authorList>
    </citation>
    <scope>NUCLEOTIDE SEQUENCE [LARGE SCALE GENOMIC DNA]</scope>
    <source>
        <strain evidence="2 3">D2</strain>
    </source>
</reference>
<evidence type="ECO:0000313" key="2">
    <source>
        <dbReference type="EMBL" id="RHY65208.1"/>
    </source>
</evidence>
<dbReference type="Proteomes" id="UP000266643">
    <property type="component" value="Unassembled WGS sequence"/>
</dbReference>
<accession>A0A397DI27</accession>
<dbReference type="VEuPathDB" id="FungiDB:H257_00389"/>
<evidence type="ECO:0000313" key="3">
    <source>
        <dbReference type="Proteomes" id="UP000266643"/>
    </source>
</evidence>
<sequence length="608" mass="69041">MFTNIIITWSQRGRKTLAPSTSPVKPNPTDEKSVSVLYLDPIPTPDASTSLKATTQTGGPQTTVDVPPAYSVGMPMVLQTVPVVRKQRGDIEPKVFLPHERTVDQPPRQVEVERKKRRFEAADVGSLVGERLAQLFESAEYATVTSDTSGIALQLLEAMPLHWFDDKSFEVREAEKDGTIAIPVTALYGRPGVPNVWCEGHVIGFNANRRMFVVRFRNQGQDDDVQLHRNDAEDPMQFVERVIAAHKARLVAQSAIRKNVYIDCMPSDGLHKLGSENINKILKLASVPFVAKNIPVPDTARIVNEVHTDYLRTMSRIIFEHQQRAHPSPGMNFHLLADNGDDDDKKHVVTIQHHEVAPPIDYADQFIGFSFQTFLTSPETLAAVVKVNEECYRMLCMDVFALKTSRSLKLEEFQQRQNTQERLVHKIVHEDWPNKLTHAIKTSLVHVGKGWYNLQETRRDTYEFSKLRSFLRRVNLTMKVQTSNISSQDTLRYMSEQSLHSFRAFVDKATEANVKIIDAKTSFLSYADLDARRAELGHTKYEHLCRQRQIQNPPALFTVNLSVSSELIVINQAAIDDASRDIAQWKAEYEVKLKRLQDDDPDGDHRTL</sequence>
<dbReference type="AlphaFoldDB" id="A0A397DI27"/>
<comment type="caution">
    <text evidence="2">The sequence shown here is derived from an EMBL/GenBank/DDBJ whole genome shotgun (WGS) entry which is preliminary data.</text>
</comment>